<protein>
    <recommendedName>
        <fullName evidence="2 8">Integration host factor subunit alpha</fullName>
        <shortName evidence="8">IHF-alpha</shortName>
    </recommendedName>
</protein>
<evidence type="ECO:0000256" key="2">
    <source>
        <dbReference type="ARBA" id="ARBA00018329"/>
    </source>
</evidence>
<comment type="function">
    <text evidence="8 10">This protein is one of the two subunits of integration host factor, a specific DNA-binding protein that functions in genetic recombination as well as in transcriptional and translational control.</text>
</comment>
<evidence type="ECO:0000256" key="5">
    <source>
        <dbReference type="ARBA" id="ARBA00023125"/>
    </source>
</evidence>
<keyword evidence="5 8" id="KW-0238">DNA-binding</keyword>
<evidence type="ECO:0000256" key="10">
    <source>
        <dbReference type="RuleBase" id="RU004485"/>
    </source>
</evidence>
<name>A0ABV9Z2M4_9HYPH</name>
<evidence type="ECO:0000256" key="9">
    <source>
        <dbReference type="RuleBase" id="RU003939"/>
    </source>
</evidence>
<evidence type="ECO:0000256" key="7">
    <source>
        <dbReference type="ARBA" id="ARBA00023172"/>
    </source>
</evidence>
<dbReference type="CDD" id="cd13835">
    <property type="entry name" value="IHF_A"/>
    <property type="match status" value="1"/>
</dbReference>
<evidence type="ECO:0000256" key="8">
    <source>
        <dbReference type="HAMAP-Rule" id="MF_00380"/>
    </source>
</evidence>
<evidence type="ECO:0000256" key="6">
    <source>
        <dbReference type="ARBA" id="ARBA00023163"/>
    </source>
</evidence>
<evidence type="ECO:0000313" key="12">
    <source>
        <dbReference type="Proteomes" id="UP001595796"/>
    </source>
</evidence>
<dbReference type="SUPFAM" id="SSF47729">
    <property type="entry name" value="IHF-like DNA-binding proteins"/>
    <property type="match status" value="1"/>
</dbReference>
<comment type="subunit">
    <text evidence="8 10">Heterodimer of an alpha and a beta chain.</text>
</comment>
<comment type="caution">
    <text evidence="11">The sequence shown here is derived from an EMBL/GenBank/DDBJ whole genome shotgun (WGS) entry which is preliminary data.</text>
</comment>
<evidence type="ECO:0000256" key="4">
    <source>
        <dbReference type="ARBA" id="ARBA00023015"/>
    </source>
</evidence>
<keyword evidence="3 8" id="KW-0810">Translation regulation</keyword>
<keyword evidence="6 8" id="KW-0804">Transcription</keyword>
<comment type="similarity">
    <text evidence="1 8 9">Belongs to the bacterial histone-like protein family.</text>
</comment>
<dbReference type="NCBIfam" id="NF001401">
    <property type="entry name" value="PRK00285.1"/>
    <property type="match status" value="1"/>
</dbReference>
<dbReference type="Proteomes" id="UP001595796">
    <property type="component" value="Unassembled WGS sequence"/>
</dbReference>
<evidence type="ECO:0000256" key="3">
    <source>
        <dbReference type="ARBA" id="ARBA00022845"/>
    </source>
</evidence>
<dbReference type="InterPro" id="IPR010992">
    <property type="entry name" value="IHF-like_DNA-bd_dom_sf"/>
</dbReference>
<sequence>MTSRGNKYNRSLGRKPMATKTITRADLSEAVYQKVGLSRTESAALVEMVLDQIADCLEQGEMVKLSSFGSFVVRPKGQRVGRNPKSGQEVPIPPRKVLVFKPSNILKGRINGEAVGEED</sequence>
<dbReference type="InterPro" id="IPR005684">
    <property type="entry name" value="IHF_alpha"/>
</dbReference>
<dbReference type="NCBIfam" id="TIGR00987">
    <property type="entry name" value="himA"/>
    <property type="match status" value="1"/>
</dbReference>
<dbReference type="Gene3D" id="4.10.520.10">
    <property type="entry name" value="IHF-like DNA-binding proteins"/>
    <property type="match status" value="1"/>
</dbReference>
<organism evidence="11 12">
    <name type="scientific">Flaviflagellibacter deserti</name>
    <dbReference type="NCBI Taxonomy" id="2267266"/>
    <lineage>
        <taxon>Bacteria</taxon>
        <taxon>Pseudomonadati</taxon>
        <taxon>Pseudomonadota</taxon>
        <taxon>Alphaproteobacteria</taxon>
        <taxon>Hyphomicrobiales</taxon>
        <taxon>Flaviflagellibacter</taxon>
    </lineage>
</organism>
<keyword evidence="4 8" id="KW-0805">Transcription regulation</keyword>
<evidence type="ECO:0000256" key="1">
    <source>
        <dbReference type="ARBA" id="ARBA00010529"/>
    </source>
</evidence>
<dbReference type="Pfam" id="PF00216">
    <property type="entry name" value="Bac_DNA_binding"/>
    <property type="match status" value="1"/>
</dbReference>
<dbReference type="RefSeq" id="WP_379771435.1">
    <property type="nucleotide sequence ID" value="NZ_JBHSJF010000006.1"/>
</dbReference>
<keyword evidence="7 8" id="KW-0233">DNA recombination</keyword>
<dbReference type="HAMAP" id="MF_00380">
    <property type="entry name" value="IHF_alpha"/>
    <property type="match status" value="1"/>
</dbReference>
<dbReference type="EMBL" id="JBHSJF010000006">
    <property type="protein sequence ID" value="MFC5067990.1"/>
    <property type="molecule type" value="Genomic_DNA"/>
</dbReference>
<dbReference type="PANTHER" id="PTHR33175">
    <property type="entry name" value="DNA-BINDING PROTEIN HU"/>
    <property type="match status" value="1"/>
</dbReference>
<evidence type="ECO:0000313" key="11">
    <source>
        <dbReference type="EMBL" id="MFC5067990.1"/>
    </source>
</evidence>
<keyword evidence="12" id="KW-1185">Reference proteome</keyword>
<dbReference type="PANTHER" id="PTHR33175:SF2">
    <property type="entry name" value="INTEGRATION HOST FACTOR SUBUNIT ALPHA"/>
    <property type="match status" value="1"/>
</dbReference>
<reference evidence="12" key="1">
    <citation type="journal article" date="2019" name="Int. J. Syst. Evol. Microbiol.">
        <title>The Global Catalogue of Microorganisms (GCM) 10K type strain sequencing project: providing services to taxonomists for standard genome sequencing and annotation.</title>
        <authorList>
            <consortium name="The Broad Institute Genomics Platform"/>
            <consortium name="The Broad Institute Genome Sequencing Center for Infectious Disease"/>
            <person name="Wu L."/>
            <person name="Ma J."/>
        </authorList>
    </citation>
    <scope>NUCLEOTIDE SEQUENCE [LARGE SCALE GENOMIC DNA]</scope>
    <source>
        <strain evidence="12">CGMCC 1.16444</strain>
    </source>
</reference>
<gene>
    <name evidence="8" type="primary">ihfA</name>
    <name evidence="8" type="synonym">himA</name>
    <name evidence="11" type="ORF">ACFPFW_08155</name>
</gene>
<dbReference type="InterPro" id="IPR000119">
    <property type="entry name" value="Hist_DNA-bd"/>
</dbReference>
<proteinExistence type="inferred from homology"/>
<dbReference type="PRINTS" id="PR01727">
    <property type="entry name" value="DNABINDINGHU"/>
</dbReference>
<dbReference type="SMART" id="SM00411">
    <property type="entry name" value="BHL"/>
    <property type="match status" value="1"/>
</dbReference>
<accession>A0ABV9Z2M4</accession>